<protein>
    <submittedName>
        <fullName evidence="1">Uncharacterized protein</fullName>
    </submittedName>
</protein>
<comment type="caution">
    <text evidence="1">The sequence shown here is derived from an EMBL/GenBank/DDBJ whole genome shotgun (WGS) entry which is preliminary data.</text>
</comment>
<gene>
    <name evidence="1" type="ORF">ACRB68_37250</name>
</gene>
<evidence type="ECO:0000313" key="2">
    <source>
        <dbReference type="Proteomes" id="UP000487268"/>
    </source>
</evidence>
<dbReference type="RefSeq" id="WP_153533802.1">
    <property type="nucleotide sequence ID" value="NZ_WEGH01000002.1"/>
</dbReference>
<dbReference type="AlphaFoldDB" id="A0A7K0BWV4"/>
<reference evidence="1 2" key="1">
    <citation type="submission" date="2019-10" db="EMBL/GenBank/DDBJ databases">
        <title>Actinomadura rubteroloni sp. nov. and Actinomadura macrotermitis sp. nov., isolated from the gut of fungus growing-termite Macrotermes natalensis.</title>
        <authorList>
            <person name="Benndorf R."/>
            <person name="Martin K."/>
            <person name="Kuefner M."/>
            <person name="De Beer W."/>
            <person name="Kaster A.-K."/>
            <person name="Vollmers J."/>
            <person name="Poulsen M."/>
            <person name="Beemelmanns C."/>
        </authorList>
    </citation>
    <scope>NUCLEOTIDE SEQUENCE [LARGE SCALE GENOMIC DNA]</scope>
    <source>
        <strain evidence="1 2">RB68</strain>
    </source>
</reference>
<dbReference type="EMBL" id="WEGH01000002">
    <property type="protein sequence ID" value="MQY05648.1"/>
    <property type="molecule type" value="Genomic_DNA"/>
</dbReference>
<dbReference type="Proteomes" id="UP000487268">
    <property type="component" value="Unassembled WGS sequence"/>
</dbReference>
<sequence length="265" mass="28297">MTVILILLCLAIAGRELYLAFDRKRSGGGPEVALLRRRVAGTAEEVARLRRAQDKQATALTETDGRIASLVTQINDRVVPQVNQGLGAHRAALDRLEGEVAAIRAQLAGRLDQAVAASLGADPVDTVVGALAADDEEVRAELGRAYERFAGACGLRVEMVVPVEEEPWRVRYYLSGRSPRALERDFIELLRAPGAEARALLEALRGVGQGGAQVGPLVMVRTPDALVCGVLTLARLRCGADPLADPDGLRRLPESRLLDATALSA</sequence>
<dbReference type="OrthoDB" id="3478996at2"/>
<accession>A0A7K0BWV4</accession>
<name>A0A7K0BWV4_9ACTN</name>
<organism evidence="1 2">
    <name type="scientific">Actinomadura macrotermitis</name>
    <dbReference type="NCBI Taxonomy" id="2585200"/>
    <lineage>
        <taxon>Bacteria</taxon>
        <taxon>Bacillati</taxon>
        <taxon>Actinomycetota</taxon>
        <taxon>Actinomycetes</taxon>
        <taxon>Streptosporangiales</taxon>
        <taxon>Thermomonosporaceae</taxon>
        <taxon>Actinomadura</taxon>
    </lineage>
</organism>
<proteinExistence type="predicted"/>
<evidence type="ECO:0000313" key="1">
    <source>
        <dbReference type="EMBL" id="MQY05648.1"/>
    </source>
</evidence>
<keyword evidence="2" id="KW-1185">Reference proteome</keyword>